<proteinExistence type="predicted"/>
<feature type="region of interest" description="Disordered" evidence="1">
    <location>
        <begin position="45"/>
        <end position="76"/>
    </location>
</feature>
<gene>
    <name evidence="3" type="ORF">N805_09875</name>
</gene>
<name>A0AAU8RVX0_PSEPU</name>
<dbReference type="Proteomes" id="UP000033260">
    <property type="component" value="Chromosome"/>
</dbReference>
<evidence type="ECO:0000256" key="1">
    <source>
        <dbReference type="SAM" id="MobiDB-lite"/>
    </source>
</evidence>
<protein>
    <recommendedName>
        <fullName evidence="5">Lipoprotein</fullName>
    </recommendedName>
</protein>
<evidence type="ECO:0000313" key="3">
    <source>
        <dbReference type="EMBL" id="AJQ47510.1"/>
    </source>
</evidence>
<organism evidence="3 4">
    <name type="scientific">Pseudomonas putida S13.1.2</name>
    <dbReference type="NCBI Taxonomy" id="1384061"/>
    <lineage>
        <taxon>Bacteria</taxon>
        <taxon>Pseudomonadati</taxon>
        <taxon>Pseudomonadota</taxon>
        <taxon>Gammaproteobacteria</taxon>
        <taxon>Pseudomonadales</taxon>
        <taxon>Pseudomonadaceae</taxon>
        <taxon>Pseudomonas</taxon>
    </lineage>
</organism>
<evidence type="ECO:0000313" key="4">
    <source>
        <dbReference type="Proteomes" id="UP000033260"/>
    </source>
</evidence>
<evidence type="ECO:0008006" key="5">
    <source>
        <dbReference type="Google" id="ProtNLM"/>
    </source>
</evidence>
<keyword evidence="2" id="KW-0732">Signal</keyword>
<sequence length="76" mass="7936">MLSLACSALLATHINAFAHTSTASQQATNQDAREQLDTQRARITGVDRVSQEAAGSNAMVDAPVDTSDAPPQVSQP</sequence>
<feature type="chain" id="PRO_5043874153" description="Lipoprotein" evidence="2">
    <location>
        <begin position="19"/>
        <end position="76"/>
    </location>
</feature>
<feature type="signal peptide" evidence="2">
    <location>
        <begin position="1"/>
        <end position="18"/>
    </location>
</feature>
<accession>A0AAU8RVX0</accession>
<reference evidence="3 4" key="1">
    <citation type="submission" date="2015-02" db="EMBL/GenBank/DDBJ databases">
        <title>Complete Genome Sequencing of Pseudomonas putida S13.1.2.</title>
        <authorList>
            <person name="Chong T.M."/>
            <person name="Chan K.G."/>
            <person name="Dessaux Y."/>
        </authorList>
    </citation>
    <scope>NUCLEOTIDE SEQUENCE [LARGE SCALE GENOMIC DNA]</scope>
    <source>
        <strain evidence="3 4">S13.1.2</strain>
    </source>
</reference>
<evidence type="ECO:0000256" key="2">
    <source>
        <dbReference type="SAM" id="SignalP"/>
    </source>
</evidence>
<dbReference type="EMBL" id="CP010979">
    <property type="protein sequence ID" value="AJQ47510.1"/>
    <property type="molecule type" value="Genomic_DNA"/>
</dbReference>
<dbReference type="AlphaFoldDB" id="A0AAU8RVX0"/>